<feature type="domain" description="PKD" evidence="3">
    <location>
        <begin position="256"/>
        <end position="295"/>
    </location>
</feature>
<reference evidence="4 5" key="1">
    <citation type="submission" date="2019-11" db="EMBL/GenBank/DDBJ databases">
        <authorList>
            <person name="Zheng R.K."/>
            <person name="Sun C.M."/>
        </authorList>
    </citation>
    <scope>NUCLEOTIDE SEQUENCE [LARGE SCALE GENOMIC DNA]</scope>
    <source>
        <strain evidence="4 5">WC007</strain>
    </source>
</reference>
<name>A0A6I6K3R1_9BACT</name>
<dbReference type="GO" id="GO:0005975">
    <property type="term" value="P:carbohydrate metabolic process"/>
    <property type="evidence" value="ECO:0007669"/>
    <property type="project" value="UniProtKB-ARBA"/>
</dbReference>
<dbReference type="InterPro" id="IPR013783">
    <property type="entry name" value="Ig-like_fold"/>
</dbReference>
<dbReference type="InterPro" id="IPR022409">
    <property type="entry name" value="PKD/Chitinase_dom"/>
</dbReference>
<dbReference type="InterPro" id="IPR035986">
    <property type="entry name" value="PKD_dom_sf"/>
</dbReference>
<dbReference type="CDD" id="cd00146">
    <property type="entry name" value="PKD"/>
    <property type="match status" value="1"/>
</dbReference>
<protein>
    <submittedName>
        <fullName evidence="4">PKD domain-containing protein</fullName>
    </submittedName>
</protein>
<keyword evidence="5" id="KW-1185">Reference proteome</keyword>
<dbReference type="SUPFAM" id="SSF49299">
    <property type="entry name" value="PKD domain"/>
    <property type="match status" value="1"/>
</dbReference>
<dbReference type="AlphaFoldDB" id="A0A6I6K3R1"/>
<dbReference type="Gene3D" id="2.60.120.200">
    <property type="match status" value="2"/>
</dbReference>
<dbReference type="Gene3D" id="2.60.40.10">
    <property type="entry name" value="Immunoglobulins"/>
    <property type="match status" value="1"/>
</dbReference>
<evidence type="ECO:0000313" key="4">
    <source>
        <dbReference type="EMBL" id="QGY47217.1"/>
    </source>
</evidence>
<dbReference type="Pfam" id="PF13385">
    <property type="entry name" value="Laminin_G_3"/>
    <property type="match status" value="1"/>
</dbReference>
<sequence length="511" mass="57686">MVKRIKVILYFIIISIIECFPADLSFNETFSDTNLESRGWEWIRESGTDWKIVNGQLDWAFCRKTIWREYNGNIPLLLRSAPSLGLNPSTEVTVNMANYNNSGAQVGLIWYYSDDDYVKLVVENLRQGLSIGFLQEHNISGHTIHILLPEEYTKHDLKIAVEGKNLVAFYRRNGSLIWNYAGEYPLMVRSDLPLKVGLMTQLGPNETRVQADDFKIITNVPDGPIALFDAHKVDKRNCRNGVAPMTVALDGSMSYGFNLHYLWKFGDGVSSSTSKVNHTFTKPGTYKVSLTVTDSCNKTDKLTTQFHVVNEILNDEDLILDLPFNEPDGITAYDYSRYDNVAYLELGAKRVEGKHGKAVRLYGGNDVVIVRSDSSLNGAFNELSMSVWIKLFNAQEGARILCKTNYDHNNPWELYIRNGKLVFKCKGELSSFDDIPLNEWVHLAAVYDGSKSTIYFNGVLQGTLPGAGDISNNTRYFQIGYADTHEGLIGLIDNVKVYKRALSIDEINKLF</sequence>
<gene>
    <name evidence="4" type="ORF">GM418_27200</name>
</gene>
<dbReference type="SUPFAM" id="SSF49899">
    <property type="entry name" value="Concanavalin A-like lectins/glucanases"/>
    <property type="match status" value="2"/>
</dbReference>
<dbReference type="SMART" id="SM00560">
    <property type="entry name" value="LamGL"/>
    <property type="match status" value="1"/>
</dbReference>
<evidence type="ECO:0000259" key="3">
    <source>
        <dbReference type="PROSITE" id="PS50093"/>
    </source>
</evidence>
<dbReference type="InterPro" id="IPR000601">
    <property type="entry name" value="PKD_dom"/>
</dbReference>
<dbReference type="PROSITE" id="PS50093">
    <property type="entry name" value="PKD"/>
    <property type="match status" value="1"/>
</dbReference>
<dbReference type="SMART" id="SM00089">
    <property type="entry name" value="PKD"/>
    <property type="match status" value="1"/>
</dbReference>
<organism evidence="4 5">
    <name type="scientific">Maribellus comscasis</name>
    <dbReference type="NCBI Taxonomy" id="2681766"/>
    <lineage>
        <taxon>Bacteria</taxon>
        <taxon>Pseudomonadati</taxon>
        <taxon>Bacteroidota</taxon>
        <taxon>Bacteroidia</taxon>
        <taxon>Marinilabiliales</taxon>
        <taxon>Prolixibacteraceae</taxon>
        <taxon>Maribellus</taxon>
    </lineage>
</organism>
<dbReference type="InterPro" id="IPR006558">
    <property type="entry name" value="LamG-like"/>
</dbReference>
<dbReference type="KEGG" id="mcos:GM418_27200"/>
<keyword evidence="1" id="KW-0732">Signal</keyword>
<dbReference type="Pfam" id="PF18911">
    <property type="entry name" value="PKD_4"/>
    <property type="match status" value="1"/>
</dbReference>
<evidence type="ECO:0000313" key="5">
    <source>
        <dbReference type="Proteomes" id="UP000428260"/>
    </source>
</evidence>
<dbReference type="RefSeq" id="WP_158870869.1">
    <property type="nucleotide sequence ID" value="NZ_CP046401.1"/>
</dbReference>
<dbReference type="EMBL" id="CP046401">
    <property type="protein sequence ID" value="QGY47217.1"/>
    <property type="molecule type" value="Genomic_DNA"/>
</dbReference>
<dbReference type="InterPro" id="IPR013320">
    <property type="entry name" value="ConA-like_dom_sf"/>
</dbReference>
<evidence type="ECO:0000256" key="1">
    <source>
        <dbReference type="ARBA" id="ARBA00022729"/>
    </source>
</evidence>
<dbReference type="GO" id="GO:0004553">
    <property type="term" value="F:hydrolase activity, hydrolyzing O-glycosyl compounds"/>
    <property type="evidence" value="ECO:0007669"/>
    <property type="project" value="UniProtKB-ARBA"/>
</dbReference>
<dbReference type="Proteomes" id="UP000428260">
    <property type="component" value="Chromosome"/>
</dbReference>
<evidence type="ECO:0000256" key="2">
    <source>
        <dbReference type="ARBA" id="ARBA00023157"/>
    </source>
</evidence>
<accession>A0A6I6K3R1</accession>
<proteinExistence type="predicted"/>
<keyword evidence="2" id="KW-1015">Disulfide bond</keyword>